<dbReference type="CDD" id="cd14748">
    <property type="entry name" value="PBP2_UgpB"/>
    <property type="match status" value="1"/>
</dbReference>
<organism evidence="5 6">
    <name type="scientific">Microbispora maris</name>
    <dbReference type="NCBI Taxonomy" id="3144104"/>
    <lineage>
        <taxon>Bacteria</taxon>
        <taxon>Bacillati</taxon>
        <taxon>Actinomycetota</taxon>
        <taxon>Actinomycetes</taxon>
        <taxon>Streptosporangiales</taxon>
        <taxon>Streptosporangiaceae</taxon>
        <taxon>Microbispora</taxon>
    </lineage>
</organism>
<evidence type="ECO:0000313" key="5">
    <source>
        <dbReference type="EMBL" id="MEN3540592.1"/>
    </source>
</evidence>
<dbReference type="SUPFAM" id="SSF53850">
    <property type="entry name" value="Periplasmic binding protein-like II"/>
    <property type="match status" value="1"/>
</dbReference>
<feature type="non-terminal residue" evidence="5">
    <location>
        <position position="1"/>
    </location>
</feature>
<evidence type="ECO:0000256" key="1">
    <source>
        <dbReference type="ARBA" id="ARBA00008520"/>
    </source>
</evidence>
<dbReference type="PANTHER" id="PTHR30061">
    <property type="entry name" value="MALTOSE-BINDING PERIPLASMIC PROTEIN"/>
    <property type="match status" value="1"/>
</dbReference>
<keyword evidence="3" id="KW-0732">Signal</keyword>
<comment type="caution">
    <text evidence="5">The sequence shown here is derived from an EMBL/GenBank/DDBJ whole genome shotgun (WGS) entry which is preliminary data.</text>
</comment>
<keyword evidence="2" id="KW-0813">Transport</keyword>
<keyword evidence="4" id="KW-0175">Coiled coil</keyword>
<sequence>LTALMAITACGSSGTSTPTGNTTELTVWHYWDGNNAQAFERLAKDYERTHPQFALKVVTVPGADLLTKLQTAAASRTLPDIAIGDLVWVPRLAGTGRLADLKPHIPASTWNDIYPEMLKFGSSGGKQLSIPVSANTLAMMINTDLYAKAGLDPAKPPKTWEELSAAAAAIKDKTGKPGFELYTQPGDSGEGVTWNFQVNLWQAGGEFLTPDNTKAAFNSEAGRKALGFWVDLIREDASPLGPWGAFEKGAAASAQEGSWMVGIWKDKPPFPFAAAPIPYPADGKPATNMGGEQAVVFSTSQHVKDAAAFLGWFSGQSLGWSKATGFLPTRQSVAGSADYLGSLDPLMKPFVEALPTARARPATPLYPQVSMAFAKEVEQAVHGKKTVEAALADAEREVNAILAAG</sequence>
<gene>
    <name evidence="5" type="ORF">AAH991_36140</name>
</gene>
<proteinExistence type="inferred from homology"/>
<dbReference type="Gene3D" id="3.40.190.10">
    <property type="entry name" value="Periplasmic binding protein-like II"/>
    <property type="match status" value="1"/>
</dbReference>
<evidence type="ECO:0000256" key="4">
    <source>
        <dbReference type="SAM" id="Coils"/>
    </source>
</evidence>
<dbReference type="RefSeq" id="WP_346230443.1">
    <property type="nucleotide sequence ID" value="NZ_JBDJAW010000054.1"/>
</dbReference>
<evidence type="ECO:0000313" key="6">
    <source>
        <dbReference type="Proteomes" id="UP001447516"/>
    </source>
</evidence>
<comment type="similarity">
    <text evidence="1">Belongs to the bacterial solute-binding protein 1 family.</text>
</comment>
<protein>
    <submittedName>
        <fullName evidence="5">ABC transporter substrate-binding protein</fullName>
    </submittedName>
</protein>
<name>A0ABV0AZA0_9ACTN</name>
<dbReference type="InterPro" id="IPR006059">
    <property type="entry name" value="SBP"/>
</dbReference>
<dbReference type="EMBL" id="JBDJAW010000054">
    <property type="protein sequence ID" value="MEN3540592.1"/>
    <property type="molecule type" value="Genomic_DNA"/>
</dbReference>
<dbReference type="Pfam" id="PF01547">
    <property type="entry name" value="SBP_bac_1"/>
    <property type="match status" value="1"/>
</dbReference>
<evidence type="ECO:0000256" key="2">
    <source>
        <dbReference type="ARBA" id="ARBA00022448"/>
    </source>
</evidence>
<dbReference type="PANTHER" id="PTHR30061:SF50">
    <property type="entry name" value="MALTOSE_MALTODEXTRIN-BINDING PERIPLASMIC PROTEIN"/>
    <property type="match status" value="1"/>
</dbReference>
<dbReference type="Proteomes" id="UP001447516">
    <property type="component" value="Unassembled WGS sequence"/>
</dbReference>
<keyword evidence="6" id="KW-1185">Reference proteome</keyword>
<reference evidence="5 6" key="1">
    <citation type="submission" date="2024-05" db="EMBL/GenBank/DDBJ databases">
        <title>Microbispora sp.ZYX-F-249.</title>
        <authorList>
            <person name="Xie H."/>
        </authorList>
    </citation>
    <scope>NUCLEOTIDE SEQUENCE [LARGE SCALE GENOMIC DNA]</scope>
    <source>
        <strain evidence="5 6">ZYX-F-249</strain>
    </source>
</reference>
<evidence type="ECO:0000256" key="3">
    <source>
        <dbReference type="ARBA" id="ARBA00022729"/>
    </source>
</evidence>
<accession>A0ABV0AZA0</accession>
<feature type="coiled-coil region" evidence="4">
    <location>
        <begin position="377"/>
        <end position="404"/>
    </location>
</feature>